<dbReference type="HOGENOM" id="CLU_048311_0_0_1"/>
<feature type="compositionally biased region" description="Low complexity" evidence="1">
    <location>
        <begin position="47"/>
        <end position="62"/>
    </location>
</feature>
<dbReference type="STRING" id="655827.E9E518"/>
<sequence>MFKQRGTGLLVLCALLILCICFGEAAPQRKQGKQGGNQGGNRGGNSSGKAKQTPQQKAAQKPGGISKAQDGSVILDTTVKIKYKVSAPADQFKTGSGVKGGNAADAADAAGTIGMNVLLHGDGGDSFFDFPNQGVNANLMGVAVLAPDINLKWGGADRGNQQRPDGVAHSQAVADLITQELPKVVSFNQSNVWFTGVSGGSLTLSGFFIPAHMGQFPNTGVLLNCGGLPPQVPFTREARAAIPNTRIHTQSSQRELSSLQRSIPQTVQAYEDEARKAGLDTQQIDALQTVDNSPGGGHCDFNGKGFTSGVRSVVSNFEKIMLPEGNGKVNGVDVKTGVVGNEKLRFTGSDR</sequence>
<evidence type="ECO:0000256" key="2">
    <source>
        <dbReference type="SAM" id="SignalP"/>
    </source>
</evidence>
<evidence type="ECO:0008006" key="5">
    <source>
        <dbReference type="Google" id="ProtNLM"/>
    </source>
</evidence>
<dbReference type="Proteomes" id="UP000002499">
    <property type="component" value="Unassembled WGS sequence"/>
</dbReference>
<dbReference type="OMA" id="FFDMPNQ"/>
<name>E9E518_METAQ</name>
<dbReference type="InParanoid" id="E9E518"/>
<dbReference type="AlphaFoldDB" id="E9E518"/>
<accession>E9E518</accession>
<keyword evidence="2" id="KW-0732">Signal</keyword>
<evidence type="ECO:0000256" key="1">
    <source>
        <dbReference type="SAM" id="MobiDB-lite"/>
    </source>
</evidence>
<reference evidence="3 4" key="1">
    <citation type="journal article" date="2011" name="PLoS Genet.">
        <title>Genome sequencing and comparative transcriptomics of the model entomopathogenic fungi Metarhizium anisopliae and M. acridum.</title>
        <authorList>
            <person name="Gao Q."/>
            <person name="Jin K."/>
            <person name="Ying S.H."/>
            <person name="Zhang Y."/>
            <person name="Xiao G."/>
            <person name="Shang Y."/>
            <person name="Duan Z."/>
            <person name="Hu X."/>
            <person name="Xie X.Q."/>
            <person name="Zhou G."/>
            <person name="Peng G."/>
            <person name="Luo Z."/>
            <person name="Huang W."/>
            <person name="Wang B."/>
            <person name="Fang W."/>
            <person name="Wang S."/>
            <person name="Zhong Y."/>
            <person name="Ma L.J."/>
            <person name="St Leger R.J."/>
            <person name="Zhao G.P."/>
            <person name="Pei Y."/>
            <person name="Feng M.G."/>
            <person name="Xia Y."/>
            <person name="Wang C."/>
        </authorList>
    </citation>
    <scope>NUCLEOTIDE SEQUENCE [LARGE SCALE GENOMIC DNA]</scope>
    <source>
        <strain evidence="3 4">CQMa 102</strain>
    </source>
</reference>
<gene>
    <name evidence="3" type="ORF">MAC_04966</name>
</gene>
<dbReference type="OrthoDB" id="4540290at2759"/>
<keyword evidence="4" id="KW-1185">Reference proteome</keyword>
<protein>
    <recommendedName>
        <fullName evidence="5">Cyclin-like F-box</fullName>
    </recommendedName>
</protein>
<feature type="chain" id="PRO_5003238880" description="Cyclin-like F-box" evidence="2">
    <location>
        <begin position="26"/>
        <end position="351"/>
    </location>
</feature>
<organism evidence="4">
    <name type="scientific">Metarhizium acridum (strain CQMa 102)</name>
    <dbReference type="NCBI Taxonomy" id="655827"/>
    <lineage>
        <taxon>Eukaryota</taxon>
        <taxon>Fungi</taxon>
        <taxon>Dikarya</taxon>
        <taxon>Ascomycota</taxon>
        <taxon>Pezizomycotina</taxon>
        <taxon>Sordariomycetes</taxon>
        <taxon>Hypocreomycetidae</taxon>
        <taxon>Hypocreales</taxon>
        <taxon>Clavicipitaceae</taxon>
        <taxon>Metarhizium</taxon>
    </lineage>
</organism>
<evidence type="ECO:0000313" key="3">
    <source>
        <dbReference type="EMBL" id="EFY89035.1"/>
    </source>
</evidence>
<dbReference type="eggNOG" id="ENOG502S02W">
    <property type="taxonomic scope" value="Eukaryota"/>
</dbReference>
<feature type="region of interest" description="Disordered" evidence="1">
    <location>
        <begin position="30"/>
        <end position="68"/>
    </location>
</feature>
<proteinExistence type="predicted"/>
<evidence type="ECO:0000313" key="4">
    <source>
        <dbReference type="Proteomes" id="UP000002499"/>
    </source>
</evidence>
<feature type="compositionally biased region" description="Gly residues" evidence="1">
    <location>
        <begin position="33"/>
        <end position="46"/>
    </location>
</feature>
<dbReference type="EMBL" id="GL698504">
    <property type="protein sequence ID" value="EFY89035.1"/>
    <property type="molecule type" value="Genomic_DNA"/>
</dbReference>
<feature type="signal peptide" evidence="2">
    <location>
        <begin position="1"/>
        <end position="25"/>
    </location>
</feature>